<dbReference type="GO" id="GO:0045004">
    <property type="term" value="P:DNA replication proofreading"/>
    <property type="evidence" value="ECO:0007669"/>
    <property type="project" value="TreeGrafter"/>
</dbReference>
<keyword evidence="1" id="KW-0004">4Fe-4S</keyword>
<keyword evidence="1" id="KW-0411">Iron-sulfur</keyword>
<keyword evidence="1" id="KW-0408">Iron</keyword>
<dbReference type="GO" id="GO:0000278">
    <property type="term" value="P:mitotic cell cycle"/>
    <property type="evidence" value="ECO:0007669"/>
    <property type="project" value="TreeGrafter"/>
</dbReference>
<keyword evidence="1" id="KW-0863">Zinc-finger</keyword>
<dbReference type="PANTHER" id="PTHR10670:SF0">
    <property type="entry name" value="DNA POLYMERASE EPSILON CATALYTIC SUBUNIT A"/>
    <property type="match status" value="1"/>
</dbReference>
<keyword evidence="1" id="KW-0808">Transferase</keyword>
<keyword evidence="3" id="KW-1185">Reference proteome</keyword>
<gene>
    <name evidence="2" type="ORF">Pmar_PMAR019274</name>
</gene>
<reference evidence="2 3" key="1">
    <citation type="submission" date="2008-07" db="EMBL/GenBank/DDBJ databases">
        <authorList>
            <person name="El-Sayed N."/>
            <person name="Caler E."/>
            <person name="Inman J."/>
            <person name="Amedeo P."/>
            <person name="Hass B."/>
            <person name="Wortman J."/>
        </authorList>
    </citation>
    <scope>NUCLEOTIDE SEQUENCE [LARGE SCALE GENOMIC DNA]</scope>
    <source>
        <strain evidence="3">ATCC 50983 / TXsc</strain>
    </source>
</reference>
<dbReference type="GO" id="GO:0006287">
    <property type="term" value="P:base-excision repair, gap-filling"/>
    <property type="evidence" value="ECO:0007669"/>
    <property type="project" value="TreeGrafter"/>
</dbReference>
<dbReference type="PANTHER" id="PTHR10670">
    <property type="entry name" value="DNA POLYMERASE EPSILON CATALYTIC SUBUNIT A"/>
    <property type="match status" value="1"/>
</dbReference>
<proteinExistence type="inferred from homology"/>
<dbReference type="AlphaFoldDB" id="C5KWJ4"/>
<dbReference type="GO" id="GO:0008310">
    <property type="term" value="F:single-stranded DNA 3'-5' DNA exonuclease activity"/>
    <property type="evidence" value="ECO:0007669"/>
    <property type="project" value="TreeGrafter"/>
</dbReference>
<keyword evidence="1" id="KW-0862">Zinc</keyword>
<dbReference type="InterPro" id="IPR029703">
    <property type="entry name" value="POL2"/>
</dbReference>
<feature type="non-terminal residue" evidence="2">
    <location>
        <position position="196"/>
    </location>
</feature>
<keyword evidence="1" id="KW-0235">DNA replication</keyword>
<dbReference type="GO" id="GO:0006297">
    <property type="term" value="P:nucleotide-excision repair, DNA gap filling"/>
    <property type="evidence" value="ECO:0007669"/>
    <property type="project" value="TreeGrafter"/>
</dbReference>
<keyword evidence="1" id="KW-0539">Nucleus</keyword>
<name>C5KWJ4_PERM5</name>
<feature type="non-terminal residue" evidence="2">
    <location>
        <position position="1"/>
    </location>
</feature>
<comment type="cofactor">
    <cofactor evidence="1">
        <name>[4Fe-4S] cluster</name>
        <dbReference type="ChEBI" id="CHEBI:49883"/>
    </cofactor>
</comment>
<comment type="function">
    <text evidence="1">DNA polymerase II participates in chromosomal DNA replication.</text>
</comment>
<comment type="catalytic activity">
    <reaction evidence="1">
        <text>DNA(n) + a 2'-deoxyribonucleoside 5'-triphosphate = DNA(n+1) + diphosphate</text>
        <dbReference type="Rhea" id="RHEA:22508"/>
        <dbReference type="Rhea" id="RHEA-COMP:17339"/>
        <dbReference type="Rhea" id="RHEA-COMP:17340"/>
        <dbReference type="ChEBI" id="CHEBI:33019"/>
        <dbReference type="ChEBI" id="CHEBI:61560"/>
        <dbReference type="ChEBI" id="CHEBI:173112"/>
        <dbReference type="EC" id="2.7.7.7"/>
    </reaction>
</comment>
<dbReference type="Proteomes" id="UP000007800">
    <property type="component" value="Unassembled WGS sequence"/>
</dbReference>
<dbReference type="RefSeq" id="XP_002779354.1">
    <property type="nucleotide sequence ID" value="XM_002779308.1"/>
</dbReference>
<dbReference type="EC" id="2.7.7.7" evidence="1"/>
<keyword evidence="1" id="KW-0238">DNA-binding</keyword>
<dbReference type="GO" id="GO:0003887">
    <property type="term" value="F:DNA-directed DNA polymerase activity"/>
    <property type="evidence" value="ECO:0007669"/>
    <property type="project" value="UniProtKB-KW"/>
</dbReference>
<evidence type="ECO:0000256" key="1">
    <source>
        <dbReference type="RuleBase" id="RU365029"/>
    </source>
</evidence>
<dbReference type="GO" id="GO:0003677">
    <property type="term" value="F:DNA binding"/>
    <property type="evidence" value="ECO:0007669"/>
    <property type="project" value="UniProtKB-KW"/>
</dbReference>
<accession>C5KWJ4</accession>
<organism evidence="3">
    <name type="scientific">Perkinsus marinus (strain ATCC 50983 / TXsc)</name>
    <dbReference type="NCBI Taxonomy" id="423536"/>
    <lineage>
        <taxon>Eukaryota</taxon>
        <taxon>Sar</taxon>
        <taxon>Alveolata</taxon>
        <taxon>Perkinsozoa</taxon>
        <taxon>Perkinsea</taxon>
        <taxon>Perkinsida</taxon>
        <taxon>Perkinsidae</taxon>
        <taxon>Perkinsus</taxon>
    </lineage>
</organism>
<dbReference type="GO" id="GO:0006272">
    <property type="term" value="P:leading strand elongation"/>
    <property type="evidence" value="ECO:0007669"/>
    <property type="project" value="TreeGrafter"/>
</dbReference>
<evidence type="ECO:0000313" key="2">
    <source>
        <dbReference type="EMBL" id="EER11149.1"/>
    </source>
</evidence>
<sequence length="196" mass="22878">FRLDTNAIDELIESADKTCRFFVETEEKTTVDEIENFEEVVGELTEALKELRRNPHRSEEPLIYHLDVAAMYPNIILSNRLQPSAIVNPDYCNQCSYSDPQLKSDCKRHLEWKWRGDLYMATRADVQHQQSELSGPRHKYTTTVTEADGTSTVRKVGWDELTERERMEILIKNVRNFSLKAYKRVKSSVFEVKTDT</sequence>
<dbReference type="OrthoDB" id="438401at2759"/>
<evidence type="ECO:0000313" key="3">
    <source>
        <dbReference type="Proteomes" id="UP000007800"/>
    </source>
</evidence>
<dbReference type="EMBL" id="GG677037">
    <property type="protein sequence ID" value="EER11149.1"/>
    <property type="molecule type" value="Genomic_DNA"/>
</dbReference>
<dbReference type="InterPro" id="IPR043502">
    <property type="entry name" value="DNA/RNA_pol_sf"/>
</dbReference>
<comment type="subcellular location">
    <subcellularLocation>
        <location evidence="1">Nucleus</location>
    </subcellularLocation>
</comment>
<keyword evidence="1" id="KW-0479">Metal-binding</keyword>
<protein>
    <recommendedName>
        <fullName evidence="1">DNA polymerase epsilon catalytic subunit</fullName>
        <ecNumber evidence="1">2.7.7.7</ecNumber>
    </recommendedName>
</protein>
<dbReference type="InParanoid" id="C5KWJ4"/>
<keyword evidence="1" id="KW-0239">DNA-directed DNA polymerase</keyword>
<dbReference type="GO" id="GO:0051539">
    <property type="term" value="F:4 iron, 4 sulfur cluster binding"/>
    <property type="evidence" value="ECO:0007669"/>
    <property type="project" value="UniProtKB-KW"/>
</dbReference>
<keyword evidence="1" id="KW-0548">Nucleotidyltransferase</keyword>
<dbReference type="GeneID" id="9056685"/>
<dbReference type="OMA" id="FRSDIQE"/>
<dbReference type="GO" id="GO:0008270">
    <property type="term" value="F:zinc ion binding"/>
    <property type="evidence" value="ECO:0007669"/>
    <property type="project" value="UniProtKB-KW"/>
</dbReference>
<comment type="similarity">
    <text evidence="1">Belongs to the DNA polymerase type-B family.</text>
</comment>
<dbReference type="SUPFAM" id="SSF56672">
    <property type="entry name" value="DNA/RNA polymerases"/>
    <property type="match status" value="1"/>
</dbReference>
<dbReference type="GO" id="GO:0008622">
    <property type="term" value="C:epsilon DNA polymerase complex"/>
    <property type="evidence" value="ECO:0007669"/>
    <property type="project" value="InterPro"/>
</dbReference>